<evidence type="ECO:0000313" key="2">
    <source>
        <dbReference type="Proteomes" id="UP001324287"/>
    </source>
</evidence>
<gene>
    <name evidence="1" type="ORF">U6N30_07940</name>
</gene>
<reference evidence="1 2" key="1">
    <citation type="submission" date="2023-12" db="EMBL/GenBank/DDBJ databases">
        <title>Blastococcus brunescens sp. nov., an actonobacterium isolated from sandstone collected in sahara desert.</title>
        <authorList>
            <person name="Gtari M."/>
            <person name="Ghodhbane F."/>
        </authorList>
    </citation>
    <scope>NUCLEOTIDE SEQUENCE [LARGE SCALE GENOMIC DNA]</scope>
    <source>
        <strain evidence="1 2">BMG 8361</strain>
    </source>
</reference>
<accession>A0ABZ1B409</accession>
<dbReference type="Proteomes" id="UP001324287">
    <property type="component" value="Chromosome"/>
</dbReference>
<organism evidence="1 2">
    <name type="scientific">Blastococcus brunescens</name>
    <dbReference type="NCBI Taxonomy" id="1564165"/>
    <lineage>
        <taxon>Bacteria</taxon>
        <taxon>Bacillati</taxon>
        <taxon>Actinomycetota</taxon>
        <taxon>Actinomycetes</taxon>
        <taxon>Geodermatophilales</taxon>
        <taxon>Geodermatophilaceae</taxon>
        <taxon>Blastococcus</taxon>
    </lineage>
</organism>
<keyword evidence="2" id="KW-1185">Reference proteome</keyword>
<protein>
    <submittedName>
        <fullName evidence="1">Uncharacterized protein</fullName>
    </submittedName>
</protein>
<sequence length="93" mass="9644">MVDGRPAALPEAATGRRRRLQQVRLGVGQGGHGLSDPLPVDLAVVVQQLDQLDLLPEVGWVVELRGQPLDLGGLHPGAPPHPGGITAAVGGWL</sequence>
<dbReference type="EMBL" id="CP141261">
    <property type="protein sequence ID" value="WRL65518.1"/>
    <property type="molecule type" value="Genomic_DNA"/>
</dbReference>
<proteinExistence type="predicted"/>
<name>A0ABZ1B409_9ACTN</name>
<dbReference type="RefSeq" id="WP_324276838.1">
    <property type="nucleotide sequence ID" value="NZ_CP141261.1"/>
</dbReference>
<evidence type="ECO:0000313" key="1">
    <source>
        <dbReference type="EMBL" id="WRL65518.1"/>
    </source>
</evidence>